<feature type="region of interest" description="Disordered" evidence="1">
    <location>
        <begin position="1"/>
        <end position="27"/>
    </location>
</feature>
<proteinExistence type="predicted"/>
<dbReference type="HOGENOM" id="CLU_1026393_0_0_5"/>
<organism evidence="2 3">
    <name type="scientific">Ancylobacter novellus (strain ATCC 8093 / DSM 506 / JCM 20403 / CCM 1077 / IAM 12100 / NBRC 12443 / NCIMB 10456)</name>
    <name type="common">Starkeya novella</name>
    <dbReference type="NCBI Taxonomy" id="639283"/>
    <lineage>
        <taxon>Bacteria</taxon>
        <taxon>Pseudomonadati</taxon>
        <taxon>Pseudomonadota</taxon>
        <taxon>Alphaproteobacteria</taxon>
        <taxon>Hyphomicrobiales</taxon>
        <taxon>Xanthobacteraceae</taxon>
        <taxon>Ancylobacter</taxon>
    </lineage>
</organism>
<dbReference type="RefSeq" id="WP_013169121.1">
    <property type="nucleotide sequence ID" value="NC_014217.1"/>
</dbReference>
<gene>
    <name evidence="2" type="ordered locus">Snov_4365</name>
</gene>
<dbReference type="AlphaFoldDB" id="D7A2U3"/>
<evidence type="ECO:0000256" key="1">
    <source>
        <dbReference type="SAM" id="MobiDB-lite"/>
    </source>
</evidence>
<evidence type="ECO:0000313" key="3">
    <source>
        <dbReference type="Proteomes" id="UP000006633"/>
    </source>
</evidence>
<dbReference type="EMBL" id="CP002026">
    <property type="protein sequence ID" value="ADH91623.1"/>
    <property type="molecule type" value="Genomic_DNA"/>
</dbReference>
<name>D7A2U3_ANCN5</name>
<protein>
    <submittedName>
        <fullName evidence="2">Uncharacterized protein</fullName>
    </submittedName>
</protein>
<evidence type="ECO:0000313" key="2">
    <source>
        <dbReference type="EMBL" id="ADH91623.1"/>
    </source>
</evidence>
<accession>D7A2U3</accession>
<reference evidence="2 3" key="1">
    <citation type="journal article" date="2012" name="Stand. Genomic Sci.">
        <title>Complete genome sequence of the facultatively chemolithoautotrophic and methylotrophic alpha Proteobacterium Starkeya novella type strain (ATCC 8093(T)).</title>
        <authorList>
            <person name="Kappler U."/>
            <person name="Davenport K."/>
            <person name="Beatson S."/>
            <person name="Lucas S."/>
            <person name="Lapidus A."/>
            <person name="Copeland A."/>
            <person name="Berry K.W."/>
            <person name="Glavina Del Rio T."/>
            <person name="Hammon N."/>
            <person name="Dalin E."/>
            <person name="Tice H."/>
            <person name="Pitluck S."/>
            <person name="Richardson P."/>
            <person name="Bruce D."/>
            <person name="Goodwin L.A."/>
            <person name="Han C."/>
            <person name="Tapia R."/>
            <person name="Detter J.C."/>
            <person name="Chang Y.J."/>
            <person name="Jeffries C.D."/>
            <person name="Land M."/>
            <person name="Hauser L."/>
            <person name="Kyrpides N.C."/>
            <person name="Goker M."/>
            <person name="Ivanova N."/>
            <person name="Klenk H.P."/>
            <person name="Woyke T."/>
        </authorList>
    </citation>
    <scope>NUCLEOTIDE SEQUENCE [LARGE SCALE GENOMIC DNA]</scope>
    <source>
        <strain evidence="3">ATCC 8093 / DSM 506 / JCM 20403 / CCM 1077 / IAM 12100 / NBRC 12443 / NCIMB 10456</strain>
    </source>
</reference>
<dbReference type="KEGG" id="sno:Snov_4365"/>
<keyword evidence="3" id="KW-1185">Reference proteome</keyword>
<dbReference type="OrthoDB" id="8445498at2"/>
<feature type="compositionally biased region" description="Low complexity" evidence="1">
    <location>
        <begin position="1"/>
        <end position="16"/>
    </location>
</feature>
<sequence length="271" mass="29625">MTATARRARQDAALAANDNTRRPGQHEWPARDRLAASRLFSTPSANNTALHALLRFRQDLDAVAGREYWAAFGDDAGTDEDTGWGYGRDMVRERVTAEHLVALHLTGSLEYRTVGGHRQVVERDGCRIFEIEDRLRGERGPAAPMHPPTVARELASRYAGAAWPRDASKPTDIFIGAQMRRCHEDRAAASPEDRLLRAAFARRTLAFIRGGMPAGLFKVLVDIADGAGAEEIGTARGHSDKRASAVGTELMRVALEGLVECYSEYDDAAAA</sequence>
<dbReference type="Proteomes" id="UP000006633">
    <property type="component" value="Chromosome"/>
</dbReference>